<dbReference type="InterPro" id="IPR003593">
    <property type="entry name" value="AAA+_ATPase"/>
</dbReference>
<keyword evidence="3" id="KW-0813">Transport</keyword>
<evidence type="ECO:0000313" key="13">
    <source>
        <dbReference type="EMBL" id="RBP07333.1"/>
    </source>
</evidence>
<evidence type="ECO:0000256" key="8">
    <source>
        <dbReference type="ARBA" id="ARBA00022989"/>
    </source>
</evidence>
<evidence type="ECO:0000256" key="1">
    <source>
        <dbReference type="ARBA" id="ARBA00004651"/>
    </source>
</evidence>
<dbReference type="InterPro" id="IPR039421">
    <property type="entry name" value="Type_1_exporter"/>
</dbReference>
<feature type="transmembrane region" description="Helical" evidence="10">
    <location>
        <begin position="91"/>
        <end position="113"/>
    </location>
</feature>
<dbReference type="PROSITE" id="PS50929">
    <property type="entry name" value="ABC_TM1F"/>
    <property type="match status" value="1"/>
</dbReference>
<dbReference type="PANTHER" id="PTHR24221:SF654">
    <property type="entry name" value="ATP-BINDING CASSETTE SUB-FAMILY B MEMBER 6"/>
    <property type="match status" value="1"/>
</dbReference>
<reference evidence="13 14" key="1">
    <citation type="submission" date="2018-06" db="EMBL/GenBank/DDBJ databases">
        <title>Genomic Encyclopedia of Type Strains, Phase IV (KMG-IV): sequencing the most valuable type-strain genomes for metagenomic binning, comparative biology and taxonomic classification.</title>
        <authorList>
            <person name="Goeker M."/>
        </authorList>
    </citation>
    <scope>NUCLEOTIDE SEQUENCE [LARGE SCALE GENOMIC DNA]</scope>
    <source>
        <strain evidence="13 14">DSM 24875</strain>
    </source>
</reference>
<dbReference type="PROSITE" id="PS00211">
    <property type="entry name" value="ABC_TRANSPORTER_1"/>
    <property type="match status" value="1"/>
</dbReference>
<feature type="domain" description="ABC transmembrane type-1" evidence="12">
    <location>
        <begin position="37"/>
        <end position="338"/>
    </location>
</feature>
<keyword evidence="7 13" id="KW-0067">ATP-binding</keyword>
<evidence type="ECO:0000256" key="2">
    <source>
        <dbReference type="ARBA" id="ARBA00005417"/>
    </source>
</evidence>
<evidence type="ECO:0000259" key="11">
    <source>
        <dbReference type="PROSITE" id="PS50893"/>
    </source>
</evidence>
<dbReference type="OrthoDB" id="9804259at2"/>
<evidence type="ECO:0000256" key="5">
    <source>
        <dbReference type="ARBA" id="ARBA00022692"/>
    </source>
</evidence>
<evidence type="ECO:0000256" key="10">
    <source>
        <dbReference type="SAM" id="Phobius"/>
    </source>
</evidence>
<evidence type="ECO:0000259" key="12">
    <source>
        <dbReference type="PROSITE" id="PS50929"/>
    </source>
</evidence>
<accession>A0A366EY63</accession>
<dbReference type="Pfam" id="PF00664">
    <property type="entry name" value="ABC_membrane"/>
    <property type="match status" value="1"/>
</dbReference>
<keyword evidence="4" id="KW-1003">Cell membrane</keyword>
<dbReference type="PROSITE" id="PS50893">
    <property type="entry name" value="ABC_TRANSPORTER_2"/>
    <property type="match status" value="1"/>
</dbReference>
<feature type="transmembrane region" description="Helical" evidence="10">
    <location>
        <begin position="36"/>
        <end position="64"/>
    </location>
</feature>
<comment type="subcellular location">
    <subcellularLocation>
        <location evidence="1">Cell membrane</location>
        <topology evidence="1">Multi-pass membrane protein</topology>
    </subcellularLocation>
</comment>
<dbReference type="GO" id="GO:0005524">
    <property type="term" value="F:ATP binding"/>
    <property type="evidence" value="ECO:0007669"/>
    <property type="project" value="UniProtKB-KW"/>
</dbReference>
<evidence type="ECO:0000313" key="14">
    <source>
        <dbReference type="Proteomes" id="UP000253529"/>
    </source>
</evidence>
<dbReference type="Gene3D" id="3.40.50.300">
    <property type="entry name" value="P-loop containing nucleotide triphosphate hydrolases"/>
    <property type="match status" value="1"/>
</dbReference>
<dbReference type="InterPro" id="IPR011527">
    <property type="entry name" value="ABC1_TM_dom"/>
</dbReference>
<dbReference type="SUPFAM" id="SSF52540">
    <property type="entry name" value="P-loop containing nucleoside triphosphate hydrolases"/>
    <property type="match status" value="1"/>
</dbReference>
<comment type="similarity">
    <text evidence="2">Belongs to the ABC transporter superfamily.</text>
</comment>
<dbReference type="GO" id="GO:0034040">
    <property type="term" value="F:ATPase-coupled lipid transmembrane transporter activity"/>
    <property type="evidence" value="ECO:0007669"/>
    <property type="project" value="TreeGrafter"/>
</dbReference>
<dbReference type="InterPro" id="IPR017871">
    <property type="entry name" value="ABC_transporter-like_CS"/>
</dbReference>
<organism evidence="13 14">
    <name type="scientific">Roseiarcus fermentans</name>
    <dbReference type="NCBI Taxonomy" id="1473586"/>
    <lineage>
        <taxon>Bacteria</taxon>
        <taxon>Pseudomonadati</taxon>
        <taxon>Pseudomonadota</taxon>
        <taxon>Alphaproteobacteria</taxon>
        <taxon>Hyphomicrobiales</taxon>
        <taxon>Roseiarcaceae</taxon>
        <taxon>Roseiarcus</taxon>
    </lineage>
</organism>
<gene>
    <name evidence="13" type="ORF">DFR50_12858</name>
</gene>
<protein>
    <submittedName>
        <fullName evidence="13">ATP-binding cassette subfamily B protein</fullName>
    </submittedName>
</protein>
<feature type="domain" description="ABC transporter" evidence="11">
    <location>
        <begin position="371"/>
        <end position="598"/>
    </location>
</feature>
<dbReference type="AlphaFoldDB" id="A0A366EY63"/>
<name>A0A366EY63_9HYPH</name>
<sequence>MTTAAGNSPKGPKAPSLWRLCRLFFAHLSKRRRWQLAGVLVLTFAGVFAELATLGAVLPFLALLSNPASALHYPAIAGAAALLGWKDPADLLLPATLLFIAVALSSGGVRTLLTWSSLKFSYGVGADMGRDIYRHLLYRPFAYHATHNTSDAIAGINHVGVLISSFLNPLIQTVVSILFSITILIALLRIDPAMALSAGLGFGLIYVFATVAARQRLAANAVINAKADGARILAVQEGLGGIRDVILDSVQELYVRRFWRFDAMQKNAQSNNQFLAGLPRFLVESVGVVLIAVVAYAATRRAATMTAAIPALGALALGAQRVMPHLQQIYFGWAGLAGNRDVVADLLGKLGRPAPASAPAKAAPLRFDRSLSLRDVSFHYAADGPDVIRHVSLDIPPGARIGFVGKTGSGKSTLFDLVMGLLSPTEGAIEIDGERLTDANRQAWQAGIAHVPQFIFLSDTSLTENIAFGRERAEIDMGRVRAAAGKAQLADFIETLPKGYETVVGERGVRLSGGQRQRLGIARAFYKDARLIILDEATSALDDATENAVMAAVNAVGDGVTVLVIAHRTTTLRSCDVVFELAQGTVRRFGNYQELFCF</sequence>
<dbReference type="GO" id="GO:0005886">
    <property type="term" value="C:plasma membrane"/>
    <property type="evidence" value="ECO:0007669"/>
    <property type="project" value="UniProtKB-SubCell"/>
</dbReference>
<feature type="transmembrane region" description="Helical" evidence="10">
    <location>
        <begin position="194"/>
        <end position="213"/>
    </location>
</feature>
<proteinExistence type="inferred from homology"/>
<evidence type="ECO:0000256" key="4">
    <source>
        <dbReference type="ARBA" id="ARBA00022475"/>
    </source>
</evidence>
<comment type="caution">
    <text evidence="13">The sequence shown here is derived from an EMBL/GenBank/DDBJ whole genome shotgun (WGS) entry which is preliminary data.</text>
</comment>
<evidence type="ECO:0000256" key="9">
    <source>
        <dbReference type="ARBA" id="ARBA00023136"/>
    </source>
</evidence>
<dbReference type="InterPro" id="IPR027417">
    <property type="entry name" value="P-loop_NTPase"/>
</dbReference>
<evidence type="ECO:0000256" key="6">
    <source>
        <dbReference type="ARBA" id="ARBA00022741"/>
    </source>
</evidence>
<dbReference type="PANTHER" id="PTHR24221">
    <property type="entry name" value="ATP-BINDING CASSETTE SUB-FAMILY B"/>
    <property type="match status" value="1"/>
</dbReference>
<evidence type="ECO:0000256" key="7">
    <source>
        <dbReference type="ARBA" id="ARBA00022840"/>
    </source>
</evidence>
<dbReference type="SMART" id="SM00382">
    <property type="entry name" value="AAA"/>
    <property type="match status" value="1"/>
</dbReference>
<keyword evidence="8 10" id="KW-1133">Transmembrane helix</keyword>
<feature type="transmembrane region" description="Helical" evidence="10">
    <location>
        <begin position="166"/>
        <end position="188"/>
    </location>
</feature>
<keyword evidence="5 10" id="KW-0812">Transmembrane</keyword>
<dbReference type="Gene3D" id="1.20.1560.10">
    <property type="entry name" value="ABC transporter type 1, transmembrane domain"/>
    <property type="match status" value="1"/>
</dbReference>
<dbReference type="InterPro" id="IPR036640">
    <property type="entry name" value="ABC1_TM_sf"/>
</dbReference>
<dbReference type="Proteomes" id="UP000253529">
    <property type="component" value="Unassembled WGS sequence"/>
</dbReference>
<dbReference type="GO" id="GO:0016887">
    <property type="term" value="F:ATP hydrolysis activity"/>
    <property type="evidence" value="ECO:0007669"/>
    <property type="project" value="InterPro"/>
</dbReference>
<dbReference type="EMBL" id="QNRK01000028">
    <property type="protein sequence ID" value="RBP07333.1"/>
    <property type="molecule type" value="Genomic_DNA"/>
</dbReference>
<dbReference type="InterPro" id="IPR003439">
    <property type="entry name" value="ABC_transporter-like_ATP-bd"/>
</dbReference>
<keyword evidence="14" id="KW-1185">Reference proteome</keyword>
<dbReference type="RefSeq" id="WP_113891416.1">
    <property type="nucleotide sequence ID" value="NZ_QNRK01000028.1"/>
</dbReference>
<dbReference type="FunFam" id="3.40.50.300:FF:000299">
    <property type="entry name" value="ABC transporter ATP-binding protein/permease"/>
    <property type="match status" value="1"/>
</dbReference>
<dbReference type="Pfam" id="PF00005">
    <property type="entry name" value="ABC_tran"/>
    <property type="match status" value="1"/>
</dbReference>
<keyword evidence="6" id="KW-0547">Nucleotide-binding</keyword>
<keyword evidence="9 10" id="KW-0472">Membrane</keyword>
<evidence type="ECO:0000256" key="3">
    <source>
        <dbReference type="ARBA" id="ARBA00022448"/>
    </source>
</evidence>
<dbReference type="SUPFAM" id="SSF90123">
    <property type="entry name" value="ABC transporter transmembrane region"/>
    <property type="match status" value="1"/>
</dbReference>
<feature type="transmembrane region" description="Helical" evidence="10">
    <location>
        <begin position="274"/>
        <end position="296"/>
    </location>
</feature>
<dbReference type="GO" id="GO:0140359">
    <property type="term" value="F:ABC-type transporter activity"/>
    <property type="evidence" value="ECO:0007669"/>
    <property type="project" value="InterPro"/>
</dbReference>